<evidence type="ECO:0000256" key="1">
    <source>
        <dbReference type="SAM" id="MobiDB-lite"/>
    </source>
</evidence>
<dbReference type="EMBL" id="CP039351">
    <property type="protein sequence ID" value="QCE00140.1"/>
    <property type="molecule type" value="Genomic_DNA"/>
</dbReference>
<reference evidence="2 3" key="1">
    <citation type="submission" date="2019-04" db="EMBL/GenBank/DDBJ databases">
        <title>An improved genome assembly and genetic linkage map for asparagus bean, Vigna unguiculata ssp. sesquipedialis.</title>
        <authorList>
            <person name="Xia Q."/>
            <person name="Zhang R."/>
            <person name="Dong Y."/>
        </authorList>
    </citation>
    <scope>NUCLEOTIDE SEQUENCE [LARGE SCALE GENOMIC DNA]</scope>
    <source>
        <tissue evidence="2">Leaf</tissue>
    </source>
</reference>
<feature type="region of interest" description="Disordered" evidence="1">
    <location>
        <begin position="1"/>
        <end position="35"/>
    </location>
</feature>
<proteinExistence type="predicted"/>
<dbReference type="Proteomes" id="UP000501690">
    <property type="component" value="Linkage Group LG7"/>
</dbReference>
<dbReference type="AlphaFoldDB" id="A0A4D6MFD8"/>
<accession>A0A4D6MFD8</accession>
<name>A0A4D6MFD8_VIGUN</name>
<sequence length="90" mass="9913">MDAARDDQGSSSPTPANSKRPPRPNPPATMPTSIGSSTDDYVALWFASHKATCINVRDCRATTHPHRHGLEPATLHLCFLLRERLLRPTP</sequence>
<keyword evidence="3" id="KW-1185">Reference proteome</keyword>
<evidence type="ECO:0000313" key="3">
    <source>
        <dbReference type="Proteomes" id="UP000501690"/>
    </source>
</evidence>
<protein>
    <submittedName>
        <fullName evidence="2">Uncharacterized protein</fullName>
    </submittedName>
</protein>
<evidence type="ECO:0000313" key="2">
    <source>
        <dbReference type="EMBL" id="QCE00140.1"/>
    </source>
</evidence>
<organism evidence="2 3">
    <name type="scientific">Vigna unguiculata</name>
    <name type="common">Cowpea</name>
    <dbReference type="NCBI Taxonomy" id="3917"/>
    <lineage>
        <taxon>Eukaryota</taxon>
        <taxon>Viridiplantae</taxon>
        <taxon>Streptophyta</taxon>
        <taxon>Embryophyta</taxon>
        <taxon>Tracheophyta</taxon>
        <taxon>Spermatophyta</taxon>
        <taxon>Magnoliopsida</taxon>
        <taxon>eudicotyledons</taxon>
        <taxon>Gunneridae</taxon>
        <taxon>Pentapetalae</taxon>
        <taxon>rosids</taxon>
        <taxon>fabids</taxon>
        <taxon>Fabales</taxon>
        <taxon>Fabaceae</taxon>
        <taxon>Papilionoideae</taxon>
        <taxon>50 kb inversion clade</taxon>
        <taxon>NPAAA clade</taxon>
        <taxon>indigoferoid/millettioid clade</taxon>
        <taxon>Phaseoleae</taxon>
        <taxon>Vigna</taxon>
    </lineage>
</organism>
<gene>
    <name evidence="2" type="ORF">DEO72_LG7g1426</name>
</gene>